<evidence type="ECO:0008006" key="5">
    <source>
        <dbReference type="Google" id="ProtNLM"/>
    </source>
</evidence>
<keyword evidence="2" id="KW-0812">Transmembrane</keyword>
<dbReference type="Proteomes" id="UP001501536">
    <property type="component" value="Unassembled WGS sequence"/>
</dbReference>
<feature type="transmembrane region" description="Helical" evidence="2">
    <location>
        <begin position="290"/>
        <end position="309"/>
    </location>
</feature>
<name>A0ABP7D1G9_9MICC</name>
<accession>A0ABP7D1G9</accession>
<feature type="transmembrane region" description="Helical" evidence="2">
    <location>
        <begin position="179"/>
        <end position="197"/>
    </location>
</feature>
<keyword evidence="2" id="KW-1133">Transmembrane helix</keyword>
<evidence type="ECO:0000256" key="1">
    <source>
        <dbReference type="SAM" id="MobiDB-lite"/>
    </source>
</evidence>
<feature type="transmembrane region" description="Helical" evidence="2">
    <location>
        <begin position="56"/>
        <end position="77"/>
    </location>
</feature>
<evidence type="ECO:0000256" key="2">
    <source>
        <dbReference type="SAM" id="Phobius"/>
    </source>
</evidence>
<feature type="compositionally biased region" description="Basic and acidic residues" evidence="1">
    <location>
        <begin position="359"/>
        <end position="374"/>
    </location>
</feature>
<reference evidence="4" key="1">
    <citation type="journal article" date="2019" name="Int. J. Syst. Evol. Microbiol.">
        <title>The Global Catalogue of Microorganisms (GCM) 10K type strain sequencing project: providing services to taxonomists for standard genome sequencing and annotation.</title>
        <authorList>
            <consortium name="The Broad Institute Genomics Platform"/>
            <consortium name="The Broad Institute Genome Sequencing Center for Infectious Disease"/>
            <person name="Wu L."/>
            <person name="Ma J."/>
        </authorList>
    </citation>
    <scope>NUCLEOTIDE SEQUENCE [LARGE SCALE GENOMIC DNA]</scope>
    <source>
        <strain evidence="4">JCM 16961</strain>
    </source>
</reference>
<keyword evidence="2" id="KW-0472">Membrane</keyword>
<dbReference type="InterPro" id="IPR051533">
    <property type="entry name" value="WaaL-like"/>
</dbReference>
<feature type="transmembrane region" description="Helical" evidence="2">
    <location>
        <begin position="21"/>
        <end position="44"/>
    </location>
</feature>
<sequence>MYYVFIACVAVGLWTVWEGSALQWSGLIALALGVLAWAFGRVVGREIFANNASARYLMIAMAGILTLQLGVSAAQLLGLEVPSWLTGTDRTLEGLIGRASGTVGHPANLAKIAFITCLIALPFTLSKGRKVRFWAWTVVGLGLVTSGLTISRANLAAHFLLIGLWIVTLPGKARFMVRLASGVALAVLALIFLPPLLERFEMDETGGQRPVLLDAAWMQLSQNLWTGTGPNSYISVVGGFDAATASGLPVHNAFLLYTAELGLTLAVVFYAPILLLLLRSLRRAGRRGSQLSAAKVLVFALPGYLMITLTGWSLMANFSLVATMLTFGILDAAVPKRGTQRSERRAREDSHGASPMSEESSRANEDHGKRMAAL</sequence>
<evidence type="ECO:0000313" key="3">
    <source>
        <dbReference type="EMBL" id="GAA3698145.1"/>
    </source>
</evidence>
<dbReference type="PANTHER" id="PTHR37422:SF13">
    <property type="entry name" value="LIPOPOLYSACCHARIDE BIOSYNTHESIS PROTEIN PA4999-RELATED"/>
    <property type="match status" value="1"/>
</dbReference>
<evidence type="ECO:0000313" key="4">
    <source>
        <dbReference type="Proteomes" id="UP001501536"/>
    </source>
</evidence>
<keyword evidence="4" id="KW-1185">Reference proteome</keyword>
<dbReference type="EMBL" id="BAABCJ010000001">
    <property type="protein sequence ID" value="GAA3698145.1"/>
    <property type="molecule type" value="Genomic_DNA"/>
</dbReference>
<protein>
    <recommendedName>
        <fullName evidence="5">O-antigen ligase family protein</fullName>
    </recommendedName>
</protein>
<feature type="transmembrane region" description="Helical" evidence="2">
    <location>
        <begin position="254"/>
        <end position="278"/>
    </location>
</feature>
<feature type="transmembrane region" description="Helical" evidence="2">
    <location>
        <begin position="315"/>
        <end position="334"/>
    </location>
</feature>
<comment type="caution">
    <text evidence="3">The sequence shown here is derived from an EMBL/GenBank/DDBJ whole genome shotgun (WGS) entry which is preliminary data.</text>
</comment>
<dbReference type="PANTHER" id="PTHR37422">
    <property type="entry name" value="TEICHURONIC ACID BIOSYNTHESIS PROTEIN TUAE"/>
    <property type="match status" value="1"/>
</dbReference>
<feature type="region of interest" description="Disordered" evidence="1">
    <location>
        <begin position="338"/>
        <end position="374"/>
    </location>
</feature>
<gene>
    <name evidence="3" type="ORF">GCM10022377_08850</name>
</gene>
<feature type="compositionally biased region" description="Basic and acidic residues" evidence="1">
    <location>
        <begin position="340"/>
        <end position="351"/>
    </location>
</feature>
<feature type="transmembrane region" description="Helical" evidence="2">
    <location>
        <begin position="133"/>
        <end position="150"/>
    </location>
</feature>
<proteinExistence type="predicted"/>
<organism evidence="3 4">
    <name type="scientific">Zhihengliuella alba</name>
    <dbReference type="NCBI Taxonomy" id="547018"/>
    <lineage>
        <taxon>Bacteria</taxon>
        <taxon>Bacillati</taxon>
        <taxon>Actinomycetota</taxon>
        <taxon>Actinomycetes</taxon>
        <taxon>Micrococcales</taxon>
        <taxon>Micrococcaceae</taxon>
        <taxon>Zhihengliuella</taxon>
    </lineage>
</organism>